<protein>
    <submittedName>
        <fullName evidence="1">HAD family phosphatase</fullName>
    </submittedName>
</protein>
<dbReference type="PRINTS" id="PR00413">
    <property type="entry name" value="HADHALOGNASE"/>
</dbReference>
<dbReference type="PANTHER" id="PTHR18901">
    <property type="entry name" value="2-DEOXYGLUCOSE-6-PHOSPHATE PHOSPHATASE 2"/>
    <property type="match status" value="1"/>
</dbReference>
<dbReference type="InterPro" id="IPR041492">
    <property type="entry name" value="HAD_2"/>
</dbReference>
<dbReference type="SFLD" id="SFLDS00003">
    <property type="entry name" value="Haloacid_Dehalogenase"/>
    <property type="match status" value="1"/>
</dbReference>
<gene>
    <name evidence="1" type="ORF">WMO37_01850</name>
</gene>
<proteinExistence type="predicted"/>
<dbReference type="InterPro" id="IPR023214">
    <property type="entry name" value="HAD_sf"/>
</dbReference>
<sequence>MKLDLGNYRCAIFDLDGTLLDSTWVWEKIDIDFLAKRGIAVPADYMQEIRNHNFITGSKYVIERFHLNENAEDIAAEWHEMAQEQYDNVITLKPGAGAFLRKLKAQGMKLTVATSSTHTLFEKCLKRNGIYDLFDSFTETHEVERGKGYPDVYELAALRCQTDTAHCIVFEDILKAVQGAKKGGFYTVAVYDAASAQEQEEIKKLCDRYIYGYEELE</sequence>
<dbReference type="Gene3D" id="3.40.50.1000">
    <property type="entry name" value="HAD superfamily/HAD-like"/>
    <property type="match status" value="1"/>
</dbReference>
<keyword evidence="2" id="KW-1185">Reference proteome</keyword>
<organism evidence="1 2">
    <name type="scientific">Lachnospira intestinalis</name>
    <dbReference type="NCBI Taxonomy" id="3133158"/>
    <lineage>
        <taxon>Bacteria</taxon>
        <taxon>Bacillati</taxon>
        <taxon>Bacillota</taxon>
        <taxon>Clostridia</taxon>
        <taxon>Lachnospirales</taxon>
        <taxon>Lachnospiraceae</taxon>
        <taxon>Lachnospira</taxon>
    </lineage>
</organism>
<comment type="caution">
    <text evidence="1">The sequence shown here is derived from an EMBL/GenBank/DDBJ whole genome shotgun (WGS) entry which is preliminary data.</text>
</comment>
<dbReference type="InterPro" id="IPR006439">
    <property type="entry name" value="HAD-SF_hydro_IA"/>
</dbReference>
<name>A0ABV1H244_9FIRM</name>
<dbReference type="NCBIfam" id="TIGR01509">
    <property type="entry name" value="HAD-SF-IA-v3"/>
    <property type="match status" value="1"/>
</dbReference>
<accession>A0ABV1H244</accession>
<dbReference type="Proteomes" id="UP001546774">
    <property type="component" value="Unassembled WGS sequence"/>
</dbReference>
<dbReference type="Pfam" id="PF13419">
    <property type="entry name" value="HAD_2"/>
    <property type="match status" value="1"/>
</dbReference>
<dbReference type="InterPro" id="IPR023198">
    <property type="entry name" value="PGP-like_dom2"/>
</dbReference>
<dbReference type="SFLD" id="SFLDG01129">
    <property type="entry name" value="C1.5:_HAD__Beta-PGM__Phosphata"/>
    <property type="match status" value="1"/>
</dbReference>
<reference evidence="1" key="1">
    <citation type="submission" date="2024-03" db="EMBL/GenBank/DDBJ databases">
        <title>Human intestinal bacterial collection.</title>
        <authorList>
            <person name="Pauvert C."/>
            <person name="Hitch T.C.A."/>
            <person name="Clavel T."/>
        </authorList>
    </citation>
    <scope>NUCLEOTIDE SEQUENCE [LARGE SCALE GENOMIC DNA]</scope>
    <source>
        <strain evidence="1">CLA-AA-H89B</strain>
    </source>
</reference>
<dbReference type="Gene3D" id="1.10.150.240">
    <property type="entry name" value="Putative phosphatase, domain 2"/>
    <property type="match status" value="1"/>
</dbReference>
<dbReference type="SUPFAM" id="SSF56784">
    <property type="entry name" value="HAD-like"/>
    <property type="match status" value="1"/>
</dbReference>
<dbReference type="CDD" id="cd07505">
    <property type="entry name" value="HAD_BPGM-like"/>
    <property type="match status" value="1"/>
</dbReference>
<dbReference type="PANTHER" id="PTHR18901:SF38">
    <property type="entry name" value="PSEUDOURIDINE-5'-PHOSPHATASE"/>
    <property type="match status" value="1"/>
</dbReference>
<dbReference type="InterPro" id="IPR036412">
    <property type="entry name" value="HAD-like_sf"/>
</dbReference>
<evidence type="ECO:0000313" key="2">
    <source>
        <dbReference type="Proteomes" id="UP001546774"/>
    </source>
</evidence>
<evidence type="ECO:0000313" key="1">
    <source>
        <dbReference type="EMBL" id="MEQ2553760.1"/>
    </source>
</evidence>
<dbReference type="EMBL" id="JBBMFS010000001">
    <property type="protein sequence ID" value="MEQ2553760.1"/>
    <property type="molecule type" value="Genomic_DNA"/>
</dbReference>